<keyword evidence="4 11" id="KW-0812">Transmembrane</keyword>
<evidence type="ECO:0000256" key="2">
    <source>
        <dbReference type="ARBA" id="ARBA00007449"/>
    </source>
</evidence>
<name>A0A6S7FS71_PARCT</name>
<accession>A0A6S7FS71</accession>
<dbReference type="OrthoDB" id="5956021at2759"/>
<comment type="similarity">
    <text evidence="2 11">Belongs to the integrin beta chain family.</text>
</comment>
<dbReference type="InterPro" id="IPR040622">
    <property type="entry name" value="EGF_integrin_1"/>
</dbReference>
<comment type="caution">
    <text evidence="12">The sequence shown here is derived from an EMBL/GenBank/DDBJ whole genome shotgun (WGS) entry which is preliminary data.</text>
</comment>
<keyword evidence="8" id="KW-0472">Membrane</keyword>
<keyword evidence="11" id="KW-0130">Cell adhesion</keyword>
<evidence type="ECO:0000256" key="7">
    <source>
        <dbReference type="ARBA" id="ARBA00023037"/>
    </source>
</evidence>
<dbReference type="InterPro" id="IPR002369">
    <property type="entry name" value="Integrin_bsu_VWA"/>
</dbReference>
<dbReference type="GO" id="GO:0005178">
    <property type="term" value="F:integrin binding"/>
    <property type="evidence" value="ECO:0007669"/>
    <property type="project" value="TreeGrafter"/>
</dbReference>
<evidence type="ECO:0000256" key="9">
    <source>
        <dbReference type="ARBA" id="ARBA00023157"/>
    </source>
</evidence>
<keyword evidence="6" id="KW-1133">Transmembrane helix</keyword>
<reference evidence="12" key="1">
    <citation type="submission" date="2020-04" db="EMBL/GenBank/DDBJ databases">
        <authorList>
            <person name="Alioto T."/>
            <person name="Alioto T."/>
            <person name="Gomez Garrido J."/>
        </authorList>
    </citation>
    <scope>NUCLEOTIDE SEQUENCE</scope>
    <source>
        <strain evidence="12">A484AB</strain>
    </source>
</reference>
<dbReference type="GO" id="GO:0005925">
    <property type="term" value="C:focal adhesion"/>
    <property type="evidence" value="ECO:0007669"/>
    <property type="project" value="TreeGrafter"/>
</dbReference>
<dbReference type="AlphaFoldDB" id="A0A6S7FS71"/>
<evidence type="ECO:0000256" key="1">
    <source>
        <dbReference type="ARBA" id="ARBA00004479"/>
    </source>
</evidence>
<evidence type="ECO:0000313" key="12">
    <source>
        <dbReference type="EMBL" id="CAB3982438.1"/>
    </source>
</evidence>
<dbReference type="Gene3D" id="3.40.50.410">
    <property type="entry name" value="von Willebrand factor, type A domain"/>
    <property type="match status" value="1"/>
</dbReference>
<dbReference type="InterPro" id="IPR036465">
    <property type="entry name" value="vWFA_dom_sf"/>
</dbReference>
<keyword evidence="10" id="KW-0325">Glycoprotein</keyword>
<keyword evidence="3" id="KW-0245">EGF-like domain</keyword>
<dbReference type="GO" id="GO:0007229">
    <property type="term" value="P:integrin-mediated signaling pathway"/>
    <property type="evidence" value="ECO:0007669"/>
    <property type="project" value="UniProtKB-KW"/>
</dbReference>
<dbReference type="PANTHER" id="PTHR10082:SF60">
    <property type="entry name" value="INTEGRIN BETA-PS"/>
    <property type="match status" value="1"/>
</dbReference>
<protein>
    <recommendedName>
        <fullName evidence="11">Integrin beta</fullName>
    </recommendedName>
</protein>
<dbReference type="GO" id="GO:0098609">
    <property type="term" value="P:cell-cell adhesion"/>
    <property type="evidence" value="ECO:0007669"/>
    <property type="project" value="TreeGrafter"/>
</dbReference>
<dbReference type="SUPFAM" id="SSF69179">
    <property type="entry name" value="Integrin domains"/>
    <property type="match status" value="1"/>
</dbReference>
<dbReference type="PRINTS" id="PR01186">
    <property type="entry name" value="INTEGRINB"/>
</dbReference>
<keyword evidence="9" id="KW-1015">Disulfide bond</keyword>
<dbReference type="SUPFAM" id="SSF53300">
    <property type="entry name" value="vWA-like"/>
    <property type="match status" value="1"/>
</dbReference>
<evidence type="ECO:0000256" key="6">
    <source>
        <dbReference type="ARBA" id="ARBA00022989"/>
    </source>
</evidence>
<dbReference type="GO" id="GO:0009986">
    <property type="term" value="C:cell surface"/>
    <property type="evidence" value="ECO:0007669"/>
    <property type="project" value="TreeGrafter"/>
</dbReference>
<dbReference type="Gene3D" id="2.10.25.10">
    <property type="entry name" value="Laminin"/>
    <property type="match status" value="1"/>
</dbReference>
<keyword evidence="5" id="KW-0677">Repeat</keyword>
<evidence type="ECO:0000256" key="10">
    <source>
        <dbReference type="ARBA" id="ARBA00023180"/>
    </source>
</evidence>
<dbReference type="Pfam" id="PF18372">
    <property type="entry name" value="I-EGF_1"/>
    <property type="match status" value="1"/>
</dbReference>
<dbReference type="Proteomes" id="UP001152795">
    <property type="component" value="Unassembled WGS sequence"/>
</dbReference>
<comment type="subcellular location">
    <subcellularLocation>
        <location evidence="11">Cell membrane</location>
        <topology evidence="11">Single-pass type I membrane protein</topology>
    </subcellularLocation>
    <subcellularLocation>
        <location evidence="1">Membrane</location>
        <topology evidence="1">Single-pass type I membrane protein</topology>
    </subcellularLocation>
</comment>
<dbReference type="Gene3D" id="2.60.40.1510">
    <property type="entry name" value="ntegrin, alpha v. Chain A, domain 3"/>
    <property type="match status" value="1"/>
</dbReference>
<keyword evidence="13" id="KW-1185">Reference proteome</keyword>
<dbReference type="EMBL" id="CACRXK020000499">
    <property type="protein sequence ID" value="CAB3982438.1"/>
    <property type="molecule type" value="Genomic_DNA"/>
</dbReference>
<evidence type="ECO:0000256" key="5">
    <source>
        <dbReference type="ARBA" id="ARBA00022737"/>
    </source>
</evidence>
<evidence type="ECO:0000256" key="3">
    <source>
        <dbReference type="ARBA" id="ARBA00022536"/>
    </source>
</evidence>
<dbReference type="GO" id="GO:0008305">
    <property type="term" value="C:integrin complex"/>
    <property type="evidence" value="ECO:0007669"/>
    <property type="project" value="TreeGrafter"/>
</dbReference>
<dbReference type="GO" id="GO:0033627">
    <property type="term" value="P:cell adhesion mediated by integrin"/>
    <property type="evidence" value="ECO:0007669"/>
    <property type="project" value="TreeGrafter"/>
</dbReference>
<evidence type="ECO:0000256" key="8">
    <source>
        <dbReference type="ARBA" id="ARBA00023136"/>
    </source>
</evidence>
<sequence length="255" mass="27815">MQVAACEQELQWGAKELTRRMVLIATDGTFHMAGEGRFGGIAKPNDAKCHLANNVVDGGRLYDKSLELDYPTVHQVYQRLQESNIQPIFAIAGKESTVPAYEAIVSNWDDISATLGELDGDSSNIIDLIQRSYDKITSKVQLNFVNLQEGIHVSVKRRDCPSESNEENVCVGVKPGTRVSFDVTVTATSCKNGNKSKFELSASSFGRVQVELDIICKCDCESSGIPDSPRCNGNGSLVCGNCECDEGWLVLNNIT</sequence>
<dbReference type="SMART" id="SM00187">
    <property type="entry name" value="INB"/>
    <property type="match status" value="1"/>
</dbReference>
<dbReference type="PANTHER" id="PTHR10082">
    <property type="entry name" value="INTEGRIN BETA SUBUNIT"/>
    <property type="match status" value="1"/>
</dbReference>
<proteinExistence type="inferred from homology"/>
<gene>
    <name evidence="12" type="ORF">PACLA_8A018895</name>
</gene>
<dbReference type="GO" id="GO:0007160">
    <property type="term" value="P:cell-matrix adhesion"/>
    <property type="evidence" value="ECO:0007669"/>
    <property type="project" value="TreeGrafter"/>
</dbReference>
<keyword evidence="7 11" id="KW-0401">Integrin</keyword>
<dbReference type="GO" id="GO:0016477">
    <property type="term" value="P:cell migration"/>
    <property type="evidence" value="ECO:0007669"/>
    <property type="project" value="TreeGrafter"/>
</dbReference>
<evidence type="ECO:0000313" key="13">
    <source>
        <dbReference type="Proteomes" id="UP001152795"/>
    </source>
</evidence>
<organism evidence="12 13">
    <name type="scientific">Paramuricea clavata</name>
    <name type="common">Red gorgonian</name>
    <name type="synonym">Violescent sea-whip</name>
    <dbReference type="NCBI Taxonomy" id="317549"/>
    <lineage>
        <taxon>Eukaryota</taxon>
        <taxon>Metazoa</taxon>
        <taxon>Cnidaria</taxon>
        <taxon>Anthozoa</taxon>
        <taxon>Octocorallia</taxon>
        <taxon>Malacalcyonacea</taxon>
        <taxon>Plexauridae</taxon>
        <taxon>Paramuricea</taxon>
    </lineage>
</organism>
<dbReference type="Pfam" id="PF00362">
    <property type="entry name" value="Integrin_beta"/>
    <property type="match status" value="1"/>
</dbReference>
<evidence type="ECO:0000256" key="11">
    <source>
        <dbReference type="RuleBase" id="RU000633"/>
    </source>
</evidence>
<evidence type="ECO:0000256" key="4">
    <source>
        <dbReference type="ARBA" id="ARBA00022692"/>
    </source>
</evidence>
<dbReference type="InterPro" id="IPR032695">
    <property type="entry name" value="Integrin_dom_sf"/>
</dbReference>
<dbReference type="InterPro" id="IPR015812">
    <property type="entry name" value="Integrin_bsu"/>
</dbReference>